<reference evidence="1" key="1">
    <citation type="submission" date="2022-12" db="EMBL/GenBank/DDBJ databases">
        <title>Genome Sequence of Lasiodiplodia mahajangana.</title>
        <authorList>
            <person name="Buettner E."/>
        </authorList>
    </citation>
    <scope>NUCLEOTIDE SEQUENCE</scope>
    <source>
        <strain evidence="1">VT137</strain>
    </source>
</reference>
<protein>
    <submittedName>
        <fullName evidence="1">Uncharacterized protein</fullName>
    </submittedName>
</protein>
<dbReference type="EMBL" id="JAPUUL010002748">
    <property type="protein sequence ID" value="KAJ8124819.1"/>
    <property type="molecule type" value="Genomic_DNA"/>
</dbReference>
<comment type="caution">
    <text evidence="1">The sequence shown here is derived from an EMBL/GenBank/DDBJ whole genome shotgun (WGS) entry which is preliminary data.</text>
</comment>
<gene>
    <name evidence="1" type="ORF">O1611_g8822</name>
</gene>
<name>A0ACC2JBF4_9PEZI</name>
<proteinExistence type="predicted"/>
<organism evidence="1 2">
    <name type="scientific">Lasiodiplodia mahajangana</name>
    <dbReference type="NCBI Taxonomy" id="1108764"/>
    <lineage>
        <taxon>Eukaryota</taxon>
        <taxon>Fungi</taxon>
        <taxon>Dikarya</taxon>
        <taxon>Ascomycota</taxon>
        <taxon>Pezizomycotina</taxon>
        <taxon>Dothideomycetes</taxon>
        <taxon>Dothideomycetes incertae sedis</taxon>
        <taxon>Botryosphaeriales</taxon>
        <taxon>Botryosphaeriaceae</taxon>
        <taxon>Lasiodiplodia</taxon>
    </lineage>
</organism>
<keyword evidence="2" id="KW-1185">Reference proteome</keyword>
<evidence type="ECO:0000313" key="1">
    <source>
        <dbReference type="EMBL" id="KAJ8124819.1"/>
    </source>
</evidence>
<evidence type="ECO:0000313" key="2">
    <source>
        <dbReference type="Proteomes" id="UP001153332"/>
    </source>
</evidence>
<accession>A0ACC2JBF4</accession>
<sequence>MPLEPGSTSVPEFHAKLQKSSRIVALCGAGLSVASGLPTFRMADSLWTNEQADELASPEKFETDPDLVWLFYSHRRHKSLQVTPNPGHHALAQLARVRPDFLCLTQNVDGEYSGRVRPRGWR</sequence>
<dbReference type="Proteomes" id="UP001153332">
    <property type="component" value="Unassembled WGS sequence"/>
</dbReference>